<keyword evidence="5" id="KW-0430">Lectin</keyword>
<evidence type="ECO:0000256" key="2">
    <source>
        <dbReference type="ARBA" id="ARBA00010270"/>
    </source>
</evidence>
<feature type="region of interest" description="Disordered" evidence="7">
    <location>
        <begin position="67"/>
        <end position="102"/>
    </location>
</feature>
<dbReference type="Proteomes" id="UP000730739">
    <property type="component" value="Unassembled WGS sequence"/>
</dbReference>
<keyword evidence="4" id="KW-0472">Membrane</keyword>
<comment type="similarity">
    <text evidence="2">Belongs to the BA14k family.</text>
</comment>
<gene>
    <name evidence="9" type="ORF">J2Z31_004769</name>
</gene>
<feature type="chain" id="PRO_5046738918" description="Lectin-like protein BA14k" evidence="8">
    <location>
        <begin position="26"/>
        <end position="354"/>
    </location>
</feature>
<proteinExistence type="inferred from homology"/>
<reference evidence="9 10" key="1">
    <citation type="submission" date="2021-03" db="EMBL/GenBank/DDBJ databases">
        <title>Genomic Encyclopedia of Type Strains, Phase IV (KMG-IV): sequencing the most valuable type-strain genomes for metagenomic binning, comparative biology and taxonomic classification.</title>
        <authorList>
            <person name="Goeker M."/>
        </authorList>
    </citation>
    <scope>NUCLEOTIDE SEQUENCE [LARGE SCALE GENOMIC DNA]</scope>
    <source>
        <strain evidence="9 10">DSM 13372</strain>
    </source>
</reference>
<feature type="compositionally biased region" description="Polar residues" evidence="7">
    <location>
        <begin position="72"/>
        <end position="81"/>
    </location>
</feature>
<dbReference type="EMBL" id="JAGILA010000007">
    <property type="protein sequence ID" value="MBP2238242.1"/>
    <property type="molecule type" value="Genomic_DNA"/>
</dbReference>
<feature type="region of interest" description="Disordered" evidence="7">
    <location>
        <begin position="203"/>
        <end position="240"/>
    </location>
</feature>
<keyword evidence="4" id="KW-1003">Cell membrane</keyword>
<evidence type="ECO:0000256" key="6">
    <source>
        <dbReference type="ARBA" id="ARBA00025321"/>
    </source>
</evidence>
<evidence type="ECO:0000313" key="10">
    <source>
        <dbReference type="Proteomes" id="UP000730739"/>
    </source>
</evidence>
<feature type="compositionally biased region" description="Polar residues" evidence="7">
    <location>
        <begin position="220"/>
        <end position="230"/>
    </location>
</feature>
<dbReference type="Pfam" id="PF07886">
    <property type="entry name" value="BA14K"/>
    <property type="match status" value="3"/>
</dbReference>
<evidence type="ECO:0000256" key="8">
    <source>
        <dbReference type="SAM" id="SignalP"/>
    </source>
</evidence>
<comment type="subcellular location">
    <subcellularLocation>
        <location evidence="1">Membrane</location>
        <topology evidence="1">Single-pass membrane protein</topology>
    </subcellularLocation>
</comment>
<evidence type="ECO:0000256" key="1">
    <source>
        <dbReference type="ARBA" id="ARBA00004167"/>
    </source>
</evidence>
<name>A0ABS4R5S2_9HYPH</name>
<accession>A0ABS4R5S2</accession>
<sequence length="354" mass="38663">MKGLLAGLCGFALSLALFLSGAAVATFILSAKPAREPRLDTNQSEVWSEDPRAVNTAAQQFERLPARAAPTGPTSRVTGTTAAEAKQELRPEPRATTTRNGAVEELPSEPLDATITGTIRPVPSEEQPASSTYSTAHVEWCARRYRSYRPHDNSYTPSSGGQRTCVSPYMDEATSLPEGERELSPEEVTTITNGAEEEFLSAPETTTGNGAEEEVPSEPLDTSVTGSIQPMPSEEQPASSAYPAAHVEWCARRYRSYRPQDNSYMSFSGGQRTCISPYMDAARDLSDDASPPPSDSHVEEIAYPSMEIDLPADANEGINLTQEHISYCFSRYRSYRPEDNSYQPYSGGPRKQCR</sequence>
<keyword evidence="10" id="KW-1185">Reference proteome</keyword>
<dbReference type="InterPro" id="IPR012413">
    <property type="entry name" value="BA14K"/>
</dbReference>
<evidence type="ECO:0000256" key="5">
    <source>
        <dbReference type="ARBA" id="ARBA00022734"/>
    </source>
</evidence>
<keyword evidence="8" id="KW-0732">Signal</keyword>
<evidence type="ECO:0000256" key="7">
    <source>
        <dbReference type="SAM" id="MobiDB-lite"/>
    </source>
</evidence>
<protein>
    <recommendedName>
        <fullName evidence="3">Lectin-like protein BA14k</fullName>
    </recommendedName>
</protein>
<feature type="signal peptide" evidence="8">
    <location>
        <begin position="1"/>
        <end position="25"/>
    </location>
</feature>
<organism evidence="9 10">
    <name type="scientific">Sinorhizobium kostiense</name>
    <dbReference type="NCBI Taxonomy" id="76747"/>
    <lineage>
        <taxon>Bacteria</taxon>
        <taxon>Pseudomonadati</taxon>
        <taxon>Pseudomonadota</taxon>
        <taxon>Alphaproteobacteria</taxon>
        <taxon>Hyphomicrobiales</taxon>
        <taxon>Rhizobiaceae</taxon>
        <taxon>Sinorhizobium/Ensifer group</taxon>
        <taxon>Sinorhizobium</taxon>
    </lineage>
</organism>
<comment type="caution">
    <text evidence="9">The sequence shown here is derived from an EMBL/GenBank/DDBJ whole genome shotgun (WGS) entry which is preliminary data.</text>
</comment>
<evidence type="ECO:0000256" key="3">
    <source>
        <dbReference type="ARBA" id="ARBA00020552"/>
    </source>
</evidence>
<evidence type="ECO:0000256" key="4">
    <source>
        <dbReference type="ARBA" id="ARBA00022475"/>
    </source>
</evidence>
<evidence type="ECO:0000313" key="9">
    <source>
        <dbReference type="EMBL" id="MBP2238242.1"/>
    </source>
</evidence>
<comment type="function">
    <text evidence="6">Has immunoglobulin-binding and hemagglutination properties, and can bind to mannose. Essential for virulence. May be involved in LPS biosynthesis or polysaccharide transport.</text>
</comment>